<accession>A0A9Q0S0F7</accession>
<keyword evidence="2" id="KW-1185">Reference proteome</keyword>
<name>A0A9Q0S0F7_9DIPT</name>
<comment type="caution">
    <text evidence="1">The sequence shown here is derived from an EMBL/GenBank/DDBJ whole genome shotgun (WGS) entry which is preliminary data.</text>
</comment>
<proteinExistence type="predicted"/>
<dbReference type="Proteomes" id="UP001151699">
    <property type="component" value="Chromosome B"/>
</dbReference>
<evidence type="ECO:0000313" key="2">
    <source>
        <dbReference type="Proteomes" id="UP001151699"/>
    </source>
</evidence>
<sequence>MLKVHFTFLAGLTNFYVIGNSSPIYLLYQRHACLGNKILNLLCLANIHALISCLLQRCNGCNNNTCSCSKHLLKIHSFSVHFLTAVQLFVSQELGGKNPYIKVKILLRCSDIYFKKNVDRVVNLKSEFIRNLEFFNTLLFPKCSLEFNLPVINAKFMSTRYVVETCLIAKDFFTENNLPIRKKSIAYGLSCSRFAIHILATILIQFRSSLHHYTNIGISQFFSAVLFDQSVSFTLHLCEFTSAIRQANFSNN</sequence>
<dbReference type="AlphaFoldDB" id="A0A9Q0S0F7"/>
<dbReference type="EMBL" id="WJQU01000002">
    <property type="protein sequence ID" value="KAJ6640962.1"/>
    <property type="molecule type" value="Genomic_DNA"/>
</dbReference>
<evidence type="ECO:0000313" key="1">
    <source>
        <dbReference type="EMBL" id="KAJ6640962.1"/>
    </source>
</evidence>
<organism evidence="1 2">
    <name type="scientific">Pseudolycoriella hygida</name>
    <dbReference type="NCBI Taxonomy" id="35572"/>
    <lineage>
        <taxon>Eukaryota</taxon>
        <taxon>Metazoa</taxon>
        <taxon>Ecdysozoa</taxon>
        <taxon>Arthropoda</taxon>
        <taxon>Hexapoda</taxon>
        <taxon>Insecta</taxon>
        <taxon>Pterygota</taxon>
        <taxon>Neoptera</taxon>
        <taxon>Endopterygota</taxon>
        <taxon>Diptera</taxon>
        <taxon>Nematocera</taxon>
        <taxon>Sciaroidea</taxon>
        <taxon>Sciaridae</taxon>
        <taxon>Pseudolycoriella</taxon>
    </lineage>
</organism>
<reference evidence="1" key="1">
    <citation type="submission" date="2022-07" db="EMBL/GenBank/DDBJ databases">
        <authorList>
            <person name="Trinca V."/>
            <person name="Uliana J.V.C."/>
            <person name="Torres T.T."/>
            <person name="Ward R.J."/>
            <person name="Monesi N."/>
        </authorList>
    </citation>
    <scope>NUCLEOTIDE SEQUENCE</scope>
    <source>
        <strain evidence="1">HSMRA1968</strain>
        <tissue evidence="1">Whole embryos</tissue>
    </source>
</reference>
<protein>
    <submittedName>
        <fullName evidence="1">Uncharacterized protein</fullName>
    </submittedName>
</protein>
<gene>
    <name evidence="1" type="ORF">Bhyg_05895</name>
</gene>